<evidence type="ECO:0000313" key="16">
    <source>
        <dbReference type="RefSeq" id="XP_052132026.1"/>
    </source>
</evidence>
<dbReference type="GeneID" id="113206478"/>
<evidence type="ECO:0000313" key="17">
    <source>
        <dbReference type="RefSeq" id="XP_052132027.1"/>
    </source>
</evidence>
<reference evidence="16 17" key="1">
    <citation type="submission" date="2025-04" db="UniProtKB">
        <authorList>
            <consortium name="RefSeq"/>
        </authorList>
    </citation>
    <scope>IDENTIFICATION</scope>
    <source>
        <tissue evidence="16 17">Whole organism</tissue>
    </source>
</reference>
<evidence type="ECO:0000256" key="5">
    <source>
        <dbReference type="ARBA" id="ARBA00022692"/>
    </source>
</evidence>
<feature type="signal peptide" evidence="14">
    <location>
        <begin position="1"/>
        <end position="23"/>
    </location>
</feature>
<comment type="similarity">
    <text evidence="2">Belongs to the CD36 family.</text>
</comment>
<feature type="region of interest" description="Disordered" evidence="12">
    <location>
        <begin position="341"/>
        <end position="370"/>
    </location>
</feature>
<keyword evidence="11" id="KW-0325">Glycoprotein</keyword>
<evidence type="ECO:0000256" key="4">
    <source>
        <dbReference type="ARBA" id="ARBA00022606"/>
    </source>
</evidence>
<dbReference type="GO" id="GO:0005737">
    <property type="term" value="C:cytoplasm"/>
    <property type="evidence" value="ECO:0007669"/>
    <property type="project" value="TreeGrafter"/>
</dbReference>
<keyword evidence="6" id="KW-0552">Olfaction</keyword>
<keyword evidence="10" id="KW-0675">Receptor</keyword>
<dbReference type="AlphaFoldDB" id="A0A9C6XV60"/>
<comment type="subcellular location">
    <subcellularLocation>
        <location evidence="1">Cell membrane</location>
        <topology evidence="1">Multi-pass membrane protein</topology>
    </subcellularLocation>
</comment>
<keyword evidence="7 13" id="KW-1133">Transmembrane helix</keyword>
<accession>A0A9C6XV60</accession>
<feature type="compositionally biased region" description="Low complexity" evidence="12">
    <location>
        <begin position="529"/>
        <end position="549"/>
    </location>
</feature>
<name>A0A9C6XV60_FRAOC</name>
<dbReference type="KEGG" id="foc:113206478"/>
<dbReference type="PANTHER" id="PTHR11923:SF69">
    <property type="entry name" value="SENSORY NEURON MEMBRANE PROTEIN 1"/>
    <property type="match status" value="1"/>
</dbReference>
<evidence type="ECO:0000256" key="13">
    <source>
        <dbReference type="SAM" id="Phobius"/>
    </source>
</evidence>
<dbReference type="Proteomes" id="UP000504606">
    <property type="component" value="Unplaced"/>
</dbReference>
<evidence type="ECO:0000256" key="9">
    <source>
        <dbReference type="ARBA" id="ARBA00023157"/>
    </source>
</evidence>
<evidence type="ECO:0000256" key="3">
    <source>
        <dbReference type="ARBA" id="ARBA00022475"/>
    </source>
</evidence>
<gene>
    <name evidence="16 17" type="primary">LOC113206478</name>
</gene>
<evidence type="ECO:0000256" key="10">
    <source>
        <dbReference type="ARBA" id="ARBA00023170"/>
    </source>
</evidence>
<keyword evidence="4" id="KW-0716">Sensory transduction</keyword>
<dbReference type="OrthoDB" id="195015at2759"/>
<dbReference type="GO" id="GO:0005886">
    <property type="term" value="C:plasma membrane"/>
    <property type="evidence" value="ECO:0007669"/>
    <property type="project" value="UniProtKB-SubCell"/>
</dbReference>
<dbReference type="InterPro" id="IPR002159">
    <property type="entry name" value="CD36_fam"/>
</dbReference>
<feature type="transmembrane region" description="Helical" evidence="13">
    <location>
        <begin position="485"/>
        <end position="512"/>
    </location>
</feature>
<feature type="chain" id="PRO_5044698094" evidence="14">
    <location>
        <begin position="24"/>
        <end position="601"/>
    </location>
</feature>
<evidence type="ECO:0000256" key="7">
    <source>
        <dbReference type="ARBA" id="ARBA00022989"/>
    </source>
</evidence>
<dbReference type="GO" id="GO:0005044">
    <property type="term" value="F:scavenger receptor activity"/>
    <property type="evidence" value="ECO:0007669"/>
    <property type="project" value="TreeGrafter"/>
</dbReference>
<evidence type="ECO:0000256" key="2">
    <source>
        <dbReference type="ARBA" id="ARBA00010532"/>
    </source>
</evidence>
<dbReference type="PANTHER" id="PTHR11923">
    <property type="entry name" value="SCAVENGER RECEPTOR CLASS B TYPE-1 SR-B1"/>
    <property type="match status" value="1"/>
</dbReference>
<evidence type="ECO:0000313" key="15">
    <source>
        <dbReference type="Proteomes" id="UP000504606"/>
    </source>
</evidence>
<organism evidence="15 17">
    <name type="scientific">Frankliniella occidentalis</name>
    <name type="common">Western flower thrips</name>
    <name type="synonym">Euthrips occidentalis</name>
    <dbReference type="NCBI Taxonomy" id="133901"/>
    <lineage>
        <taxon>Eukaryota</taxon>
        <taxon>Metazoa</taxon>
        <taxon>Ecdysozoa</taxon>
        <taxon>Arthropoda</taxon>
        <taxon>Hexapoda</taxon>
        <taxon>Insecta</taxon>
        <taxon>Pterygota</taxon>
        <taxon>Neoptera</taxon>
        <taxon>Paraneoptera</taxon>
        <taxon>Thysanoptera</taxon>
        <taxon>Terebrantia</taxon>
        <taxon>Thripoidea</taxon>
        <taxon>Thripidae</taxon>
        <taxon>Frankliniella</taxon>
    </lineage>
</organism>
<evidence type="ECO:0000256" key="8">
    <source>
        <dbReference type="ARBA" id="ARBA00023136"/>
    </source>
</evidence>
<keyword evidence="5 13" id="KW-0812">Transmembrane</keyword>
<keyword evidence="3" id="KW-1003">Cell membrane</keyword>
<evidence type="ECO:0000256" key="6">
    <source>
        <dbReference type="ARBA" id="ARBA00022725"/>
    </source>
</evidence>
<dbReference type="RefSeq" id="XP_052132026.1">
    <property type="nucleotide sequence ID" value="XM_052276066.1"/>
</dbReference>
<evidence type="ECO:0000256" key="14">
    <source>
        <dbReference type="SAM" id="SignalP"/>
    </source>
</evidence>
<sequence>MQETHSSWTVAAGLLLLTIGLLAHFYGVPEVERELVSEKVALKKDSEALGRFRQTPQPLHLMVYLFHVENPEEVSTQGARPVLTEKGPYIYDLYRERVDVKLHNEDDTLSYFSKSTYHFNKDKSGCRTPNDIVTIIHVPILGTALKLQQVSSIGLGIFNDAVSLLFQKTKSIFLTTSVGELLFDGVFVNCSYPANSFPAGAVCEGLRARAPASYRREGSDFYFSMFGHLNGTSNERMRVSRGEVDPRSVGKITAVRGNATLSNWRPGSPCNLVNGTDGTVFGPFLHDVTVLPIYTAASCRSLYLLYQNDTQLGGVQLRRYVIDANMLASGRDYPPNRCFCVIPPQEQTDGDDEDSRRRRRSPKMSDEEKELQSCLPNGAMDLAPCSGSPVVLTFPHFYLGDPVFLDYARGLSPNEEDHQTIVDIDPLTGIPLRAKKRVQLNMFLKKIEDFTYLTSVSEGLFPILWMEEGITLQGESLSKVAKSHMMLAVLGVLPWLVTALGALLTVAGLAFLTGAAQGLGRACRPRPPRVQQQQQQPQQPQHPQQQPRQWTPKGGPRATPLLGPNPGQYRMSVGFDPDDMAFAQKAHLASNNSIMRGGIRQ</sequence>
<dbReference type="PRINTS" id="PR01609">
    <property type="entry name" value="CD36FAMILY"/>
</dbReference>
<keyword evidence="14" id="KW-0732">Signal</keyword>
<evidence type="ECO:0000256" key="1">
    <source>
        <dbReference type="ARBA" id="ARBA00004651"/>
    </source>
</evidence>
<proteinExistence type="inferred from homology"/>
<dbReference type="Pfam" id="PF01130">
    <property type="entry name" value="CD36"/>
    <property type="match status" value="1"/>
</dbReference>
<keyword evidence="15" id="KW-1185">Reference proteome</keyword>
<evidence type="ECO:0000256" key="12">
    <source>
        <dbReference type="SAM" id="MobiDB-lite"/>
    </source>
</evidence>
<keyword evidence="9" id="KW-1015">Disulfide bond</keyword>
<dbReference type="RefSeq" id="XP_052132027.1">
    <property type="nucleotide sequence ID" value="XM_052276067.1"/>
</dbReference>
<evidence type="ECO:0000256" key="11">
    <source>
        <dbReference type="ARBA" id="ARBA00023180"/>
    </source>
</evidence>
<protein>
    <submittedName>
        <fullName evidence="16 17">Sensory neuron membrane protein 1-like</fullName>
    </submittedName>
</protein>
<dbReference type="GO" id="GO:0007608">
    <property type="term" value="P:sensory perception of smell"/>
    <property type="evidence" value="ECO:0007669"/>
    <property type="project" value="UniProtKB-KW"/>
</dbReference>
<keyword evidence="8 13" id="KW-0472">Membrane</keyword>
<feature type="region of interest" description="Disordered" evidence="12">
    <location>
        <begin position="521"/>
        <end position="574"/>
    </location>
</feature>